<dbReference type="Gene3D" id="4.10.240.10">
    <property type="entry name" value="Zn(2)-C6 fungal-type DNA-binding domain"/>
    <property type="match status" value="2"/>
</dbReference>
<dbReference type="InterPro" id="IPR001138">
    <property type="entry name" value="Zn2Cys6_DnaBD"/>
</dbReference>
<feature type="domain" description="Zn(2)-C6 fungal-type" evidence="8">
    <location>
        <begin position="672"/>
        <end position="702"/>
    </location>
</feature>
<evidence type="ECO:0000256" key="5">
    <source>
        <dbReference type="ARBA" id="ARBA00023125"/>
    </source>
</evidence>
<evidence type="ECO:0000256" key="7">
    <source>
        <dbReference type="ARBA" id="ARBA00023242"/>
    </source>
</evidence>
<dbReference type="EMBL" id="CABFOC020000042">
    <property type="protein sequence ID" value="CAH0051660.1"/>
    <property type="molecule type" value="Genomic_DNA"/>
</dbReference>
<dbReference type="GO" id="GO:0005634">
    <property type="term" value="C:nucleus"/>
    <property type="evidence" value="ECO:0007669"/>
    <property type="project" value="UniProtKB-SubCell"/>
</dbReference>
<evidence type="ECO:0000313" key="9">
    <source>
        <dbReference type="EMBL" id="CAH0051660.1"/>
    </source>
</evidence>
<dbReference type="GO" id="GO:0000981">
    <property type="term" value="F:DNA-binding transcription factor activity, RNA polymerase II-specific"/>
    <property type="evidence" value="ECO:0007669"/>
    <property type="project" value="InterPro"/>
</dbReference>
<reference evidence="10" key="1">
    <citation type="submission" date="2019-06" db="EMBL/GenBank/DDBJ databases">
        <authorList>
            <person name="Broberg M."/>
        </authorList>
    </citation>
    <scope>NUCLEOTIDE SEQUENCE [LARGE SCALE GENOMIC DNA]</scope>
</reference>
<keyword evidence="4" id="KW-0805">Transcription regulation</keyword>
<protein>
    <recommendedName>
        <fullName evidence="8">Zn(2)-C6 fungal-type domain-containing protein</fullName>
    </recommendedName>
</protein>
<keyword evidence="2" id="KW-0479">Metal-binding</keyword>
<evidence type="ECO:0000256" key="2">
    <source>
        <dbReference type="ARBA" id="ARBA00022723"/>
    </source>
</evidence>
<dbReference type="Pfam" id="PF00172">
    <property type="entry name" value="Zn_clus"/>
    <property type="match status" value="1"/>
</dbReference>
<keyword evidence="3" id="KW-0862">Zinc</keyword>
<evidence type="ECO:0000256" key="3">
    <source>
        <dbReference type="ARBA" id="ARBA00022833"/>
    </source>
</evidence>
<dbReference type="GO" id="GO:0008270">
    <property type="term" value="F:zinc ion binding"/>
    <property type="evidence" value="ECO:0007669"/>
    <property type="project" value="InterPro"/>
</dbReference>
<dbReference type="PANTHER" id="PTHR47782:SF1">
    <property type="entry name" value="PYRIMIDINE PATHWAY REGULATORY PROTEIN 1"/>
    <property type="match status" value="1"/>
</dbReference>
<dbReference type="CDD" id="cd12148">
    <property type="entry name" value="fungal_TF_MHR"/>
    <property type="match status" value="2"/>
</dbReference>
<dbReference type="Pfam" id="PF04082">
    <property type="entry name" value="Fungal_trans"/>
    <property type="match status" value="1"/>
</dbReference>
<dbReference type="SMART" id="SM00906">
    <property type="entry name" value="Fungal_trans"/>
    <property type="match status" value="2"/>
</dbReference>
<dbReference type="PANTHER" id="PTHR47782">
    <property type="entry name" value="ZN(II)2CYS6 TRANSCRIPTION FACTOR (EUROFUNG)-RELATED"/>
    <property type="match status" value="1"/>
</dbReference>
<comment type="subcellular location">
    <subcellularLocation>
        <location evidence="1">Nucleus</location>
    </subcellularLocation>
</comment>
<dbReference type="InterPro" id="IPR052202">
    <property type="entry name" value="Yeast_MetPath_Reg"/>
</dbReference>
<organism evidence="9 10">
    <name type="scientific">Clonostachys solani</name>
    <dbReference type="NCBI Taxonomy" id="160281"/>
    <lineage>
        <taxon>Eukaryota</taxon>
        <taxon>Fungi</taxon>
        <taxon>Dikarya</taxon>
        <taxon>Ascomycota</taxon>
        <taxon>Pezizomycotina</taxon>
        <taxon>Sordariomycetes</taxon>
        <taxon>Hypocreomycetidae</taxon>
        <taxon>Hypocreales</taxon>
        <taxon>Bionectriaceae</taxon>
        <taxon>Clonostachys</taxon>
    </lineage>
</organism>
<comment type="caution">
    <text evidence="9">The sequence shown here is derived from an EMBL/GenBank/DDBJ whole genome shotgun (WGS) entry which is preliminary data.</text>
</comment>
<dbReference type="PROSITE" id="PS50048">
    <property type="entry name" value="ZN2_CY6_FUNGAL_2"/>
    <property type="match status" value="1"/>
</dbReference>
<accession>A0A9N9Z8W7</accession>
<keyword evidence="5" id="KW-0238">DNA-binding</keyword>
<dbReference type="GO" id="GO:0045944">
    <property type="term" value="P:positive regulation of transcription by RNA polymerase II"/>
    <property type="evidence" value="ECO:0007669"/>
    <property type="project" value="TreeGrafter"/>
</dbReference>
<name>A0A9N9Z8W7_9HYPO</name>
<keyword evidence="7" id="KW-0539">Nucleus</keyword>
<dbReference type="InterPro" id="IPR036864">
    <property type="entry name" value="Zn2-C6_fun-type_DNA-bd_sf"/>
</dbReference>
<proteinExistence type="predicted"/>
<dbReference type="GO" id="GO:0006351">
    <property type="term" value="P:DNA-templated transcription"/>
    <property type="evidence" value="ECO:0007669"/>
    <property type="project" value="InterPro"/>
</dbReference>
<evidence type="ECO:0000256" key="4">
    <source>
        <dbReference type="ARBA" id="ARBA00023015"/>
    </source>
</evidence>
<dbReference type="OrthoDB" id="25921at2759"/>
<dbReference type="InterPro" id="IPR007219">
    <property type="entry name" value="XnlR_reg_dom"/>
</dbReference>
<keyword evidence="10" id="KW-1185">Reference proteome</keyword>
<dbReference type="SUPFAM" id="SSF57701">
    <property type="entry name" value="Zn2/Cys6 DNA-binding domain"/>
    <property type="match status" value="1"/>
</dbReference>
<evidence type="ECO:0000256" key="6">
    <source>
        <dbReference type="ARBA" id="ARBA00023163"/>
    </source>
</evidence>
<dbReference type="Proteomes" id="UP000775872">
    <property type="component" value="Unassembled WGS sequence"/>
</dbReference>
<reference evidence="9 10" key="2">
    <citation type="submission" date="2021-10" db="EMBL/GenBank/DDBJ databases">
        <authorList>
            <person name="Piombo E."/>
        </authorList>
    </citation>
    <scope>NUCLEOTIDE SEQUENCE [LARGE SCALE GENOMIC DNA]</scope>
</reference>
<gene>
    <name evidence="9" type="ORF">CSOL1703_00014310</name>
</gene>
<dbReference type="AlphaFoldDB" id="A0A9N9Z8W7"/>
<evidence type="ECO:0000313" key="10">
    <source>
        <dbReference type="Proteomes" id="UP000775872"/>
    </source>
</evidence>
<dbReference type="SMART" id="SM00066">
    <property type="entry name" value="GAL4"/>
    <property type="match status" value="2"/>
</dbReference>
<dbReference type="GO" id="GO:0043565">
    <property type="term" value="F:sequence-specific DNA binding"/>
    <property type="evidence" value="ECO:0007669"/>
    <property type="project" value="TreeGrafter"/>
</dbReference>
<sequence>MIVKCDGNYPTCSHCERAKVQCVGLDRGSEIEVPRSLVYYLEELVAQLELERGRLASNRPGSEGTTSQCNDIQPDPSLFSIETTSADNFKTACKLAAITAKESAPACSIGNRPRHVLPYHKAFFMSAELPFPLAFGSHRTIDVPNPSNGSSFTQLPDEVADKLMAVYLNRISPQYPIFSREDVNDIFQRFKLSADNPQMVTSDERFIIWIIMAIAVLSSTADDYRKLASVAESLRRNAFSHFDFGVRSNHVTTTTIRQLLLLLQYGFLLPSSTNLWQIAGDAMRIAVGLGLHQDTPPECGFDEETAQSRKKLFWTLYAFERSIAITSHRPYAIAGDQIHTSFLVSQDVPDTTDDTSGKTPYIRFFDRLEFLRIQSEICSVNIGMRPLPNLHLTHEAWIAGTERRISDAMAHAVDPDWRMFMCRHATLLLHMPCARNPTPCGRSILKYFDAAVCTARAYWDLIESNNLDCPWHATHHCYEAGNLILYSLWHFRDLIKGHFTTNQVFEVVHQISGFFILVATRWAAAQHCGLLFDRLRTGALSFFRDESTSDPEQSFEARQLRELVFRENADLLYAREQPSPSAIGPSTFPTVFPEFEIDQLFVENNTDFLNFLHLSDDVPVFDESCPEDLEMDVEHFDLPLAPQSPSLDESNEPKKLMFDEAQFRALLQKIPVCSHCKRRRIKCDMKLPSCANCTKLNRECCYWDRASGEETSRNHVHALKLHAENLMIDIKELQRPIFVSEASRAAHVLGTLVMAQPKMAINQPRYPNILSGGSLDPAPENDIAPYPLFFGRTSSFARLVNTVGRASLLSKDLGIATSTIWSPAPSETLCSSIILNVATGMPPDEANNLAWHYYRSIELIYPILGQDLLRQTLDLAYSSPSNSTTGKGSLVHVRLYLVLAISLSLIGGKDQRLQLIADAYFAEAVSTGISGDYFVFPTTEALQLVLLLCIYAWMCPSAMDIWRLLGHASRMCLDIMEVHGSDKTRSSTASELYRTLYALENQVCISLGRPHQLPDGDEPPGCSPDAGPMTVGEIPSMVYKLSRLQCRLHRDAIGHPSGCEIPDPTLECSPWLTSCVGEVKAWLENWNAGVETLCHVFPSPYKGDLKPLLKYWGVSQYFQAVLLAKVVADQREEALISSEDELGACKELLYAIDTLCQGSTPSIRGSLPPSTLSQVFPWTWTHSHLLYTALTLLLQYMQDSQVPDNETRRLFHTNVERLVSLEQLGSPGATGLASCLNKLIPQDH</sequence>
<evidence type="ECO:0000256" key="1">
    <source>
        <dbReference type="ARBA" id="ARBA00004123"/>
    </source>
</evidence>
<keyword evidence="6" id="KW-0804">Transcription</keyword>
<evidence type="ECO:0000259" key="8">
    <source>
        <dbReference type="PROSITE" id="PS50048"/>
    </source>
</evidence>
<dbReference type="CDD" id="cd00067">
    <property type="entry name" value="GAL4"/>
    <property type="match status" value="2"/>
</dbReference>